<accession>A0ABW0A3J1</accession>
<reference evidence="3" key="1">
    <citation type="journal article" date="2019" name="Int. J. Syst. Evol. Microbiol.">
        <title>The Global Catalogue of Microorganisms (GCM) 10K type strain sequencing project: providing services to taxonomists for standard genome sequencing and annotation.</title>
        <authorList>
            <consortium name="The Broad Institute Genomics Platform"/>
            <consortium name="The Broad Institute Genome Sequencing Center for Infectious Disease"/>
            <person name="Wu L."/>
            <person name="Ma J."/>
        </authorList>
    </citation>
    <scope>NUCLEOTIDE SEQUENCE [LARGE SCALE GENOMIC DNA]</scope>
    <source>
        <strain evidence="3">CGMCC 4.1641</strain>
    </source>
</reference>
<evidence type="ECO:0000313" key="3">
    <source>
        <dbReference type="Proteomes" id="UP001596222"/>
    </source>
</evidence>
<proteinExistence type="predicted"/>
<keyword evidence="3" id="KW-1185">Reference proteome</keyword>
<gene>
    <name evidence="2" type="ORF">ACFPP6_26565</name>
</gene>
<evidence type="ECO:0000313" key="2">
    <source>
        <dbReference type="EMBL" id="MFC5148238.1"/>
    </source>
</evidence>
<dbReference type="Proteomes" id="UP001596222">
    <property type="component" value="Unassembled WGS sequence"/>
</dbReference>
<sequence>MRDAILHIAEIHPARARGALMCPAAAAHWGAGFVGATTFLPPVRGLSPEGAYRAMAAALRQEGVDLAQDWFDARTGLSSAEMIRTLLDERGLSWAAPSRKSSRHRTRCSSSRRTPYARTRPSWPWWRR</sequence>
<dbReference type="EMBL" id="JBHSKJ010000017">
    <property type="protein sequence ID" value="MFC5148238.1"/>
    <property type="molecule type" value="Genomic_DNA"/>
</dbReference>
<name>A0ABW0A3J1_9ACTN</name>
<evidence type="ECO:0000256" key="1">
    <source>
        <dbReference type="SAM" id="MobiDB-lite"/>
    </source>
</evidence>
<comment type="caution">
    <text evidence="2">The sequence shown here is derived from an EMBL/GenBank/DDBJ whole genome shotgun (WGS) entry which is preliminary data.</text>
</comment>
<organism evidence="2 3">
    <name type="scientific">Streptomyces aureoversilis</name>
    <dbReference type="NCBI Taxonomy" id="67277"/>
    <lineage>
        <taxon>Bacteria</taxon>
        <taxon>Bacillati</taxon>
        <taxon>Actinomycetota</taxon>
        <taxon>Actinomycetes</taxon>
        <taxon>Kitasatosporales</taxon>
        <taxon>Streptomycetaceae</taxon>
        <taxon>Streptomyces</taxon>
    </lineage>
</organism>
<dbReference type="RefSeq" id="WP_382047242.1">
    <property type="nucleotide sequence ID" value="NZ_JBHSKJ010000017.1"/>
</dbReference>
<feature type="region of interest" description="Disordered" evidence="1">
    <location>
        <begin position="95"/>
        <end position="128"/>
    </location>
</feature>
<protein>
    <submittedName>
        <fullName evidence="2">Uncharacterized protein</fullName>
    </submittedName>
</protein>